<dbReference type="SUPFAM" id="SSF52172">
    <property type="entry name" value="CheY-like"/>
    <property type="match status" value="1"/>
</dbReference>
<sequence length="136" mass="15587">MLDLILCVDDDPITLMLCKMVIAKSSFAQEVVTAQHGEEALAYFDDLKLNNLGNDIARYPKLIFLDLNMPVMGGWEFLDEFAKPEYADVFKETRVIVLSSTIDPRDINKSKTYPMVIDFMSKPITKEMLEDLKKIF</sequence>
<dbReference type="SMART" id="SM00448">
    <property type="entry name" value="REC"/>
    <property type="match status" value="1"/>
</dbReference>
<keyword evidence="1" id="KW-0597">Phosphoprotein</keyword>
<evidence type="ECO:0000259" key="2">
    <source>
        <dbReference type="PROSITE" id="PS50110"/>
    </source>
</evidence>
<accession>A0A1G5APA4</accession>
<dbReference type="GO" id="GO:0000160">
    <property type="term" value="P:phosphorelay signal transduction system"/>
    <property type="evidence" value="ECO:0007669"/>
    <property type="project" value="InterPro"/>
</dbReference>
<proteinExistence type="predicted"/>
<protein>
    <submittedName>
        <fullName evidence="3">Response regulator receiver domain-containing protein</fullName>
    </submittedName>
</protein>
<dbReference type="Proteomes" id="UP000199354">
    <property type="component" value="Unassembled WGS sequence"/>
</dbReference>
<organism evidence="3 4">
    <name type="scientific">Flavobacterium caeni</name>
    <dbReference type="NCBI Taxonomy" id="490189"/>
    <lineage>
        <taxon>Bacteria</taxon>
        <taxon>Pseudomonadati</taxon>
        <taxon>Bacteroidota</taxon>
        <taxon>Flavobacteriia</taxon>
        <taxon>Flavobacteriales</taxon>
        <taxon>Flavobacteriaceae</taxon>
        <taxon>Flavobacterium</taxon>
    </lineage>
</organism>
<gene>
    <name evidence="3" type="ORF">SAMN02927903_00096</name>
</gene>
<evidence type="ECO:0000256" key="1">
    <source>
        <dbReference type="PROSITE-ProRule" id="PRU00169"/>
    </source>
</evidence>
<evidence type="ECO:0000313" key="3">
    <source>
        <dbReference type="EMBL" id="SCX79709.1"/>
    </source>
</evidence>
<dbReference type="InterPro" id="IPR001789">
    <property type="entry name" value="Sig_transdc_resp-reg_receiver"/>
</dbReference>
<dbReference type="Gene3D" id="3.40.50.2300">
    <property type="match status" value="1"/>
</dbReference>
<evidence type="ECO:0000313" key="4">
    <source>
        <dbReference type="Proteomes" id="UP000199354"/>
    </source>
</evidence>
<reference evidence="3 4" key="1">
    <citation type="submission" date="2016-10" db="EMBL/GenBank/DDBJ databases">
        <authorList>
            <person name="de Groot N.N."/>
        </authorList>
    </citation>
    <scope>NUCLEOTIDE SEQUENCE [LARGE SCALE GENOMIC DNA]</scope>
    <source>
        <strain evidence="3 4">CGMCC 1.7031</strain>
    </source>
</reference>
<dbReference type="PANTHER" id="PTHR44520:SF2">
    <property type="entry name" value="RESPONSE REGULATOR RCP1"/>
    <property type="match status" value="1"/>
</dbReference>
<dbReference type="PROSITE" id="PS50110">
    <property type="entry name" value="RESPONSE_REGULATORY"/>
    <property type="match status" value="1"/>
</dbReference>
<dbReference type="PANTHER" id="PTHR44520">
    <property type="entry name" value="RESPONSE REGULATOR RCP1-RELATED"/>
    <property type="match status" value="1"/>
</dbReference>
<dbReference type="InterPro" id="IPR011006">
    <property type="entry name" value="CheY-like_superfamily"/>
</dbReference>
<dbReference type="RefSeq" id="WP_091140015.1">
    <property type="nucleotide sequence ID" value="NZ_FMVF01000002.1"/>
</dbReference>
<dbReference type="OrthoDB" id="673128at2"/>
<dbReference type="Pfam" id="PF00072">
    <property type="entry name" value="Response_reg"/>
    <property type="match status" value="1"/>
</dbReference>
<dbReference type="STRING" id="490189.SAMN02927903_00096"/>
<keyword evidence="4" id="KW-1185">Reference proteome</keyword>
<feature type="modified residue" description="4-aspartylphosphate" evidence="1">
    <location>
        <position position="66"/>
    </location>
</feature>
<dbReference type="EMBL" id="FMVF01000002">
    <property type="protein sequence ID" value="SCX79709.1"/>
    <property type="molecule type" value="Genomic_DNA"/>
</dbReference>
<dbReference type="AlphaFoldDB" id="A0A1G5APA4"/>
<feature type="domain" description="Response regulatory" evidence="2">
    <location>
        <begin position="4"/>
        <end position="136"/>
    </location>
</feature>
<dbReference type="InterPro" id="IPR052893">
    <property type="entry name" value="TCS_response_regulator"/>
</dbReference>
<name>A0A1G5APA4_9FLAO</name>